<dbReference type="EMBL" id="LAZR01058412">
    <property type="protein sequence ID" value="KKK69946.1"/>
    <property type="molecule type" value="Genomic_DNA"/>
</dbReference>
<evidence type="ECO:0000313" key="1">
    <source>
        <dbReference type="EMBL" id="KKK69946.1"/>
    </source>
</evidence>
<protein>
    <submittedName>
        <fullName evidence="1">Uncharacterized protein</fullName>
    </submittedName>
</protein>
<accession>A0A0F9ACM9</accession>
<reference evidence="1" key="1">
    <citation type="journal article" date="2015" name="Nature">
        <title>Complex archaea that bridge the gap between prokaryotes and eukaryotes.</title>
        <authorList>
            <person name="Spang A."/>
            <person name="Saw J.H."/>
            <person name="Jorgensen S.L."/>
            <person name="Zaremba-Niedzwiedzka K."/>
            <person name="Martijn J."/>
            <person name="Lind A.E."/>
            <person name="van Eijk R."/>
            <person name="Schleper C."/>
            <person name="Guy L."/>
            <person name="Ettema T.J."/>
        </authorList>
    </citation>
    <scope>NUCLEOTIDE SEQUENCE</scope>
</reference>
<dbReference type="AlphaFoldDB" id="A0A0F9ACM9"/>
<gene>
    <name evidence="1" type="ORF">LCGC14_2928960</name>
</gene>
<comment type="caution">
    <text evidence="1">The sequence shown here is derived from an EMBL/GenBank/DDBJ whole genome shotgun (WGS) entry which is preliminary data.</text>
</comment>
<name>A0A0F9ACM9_9ZZZZ</name>
<sequence>MTTRDQLIAEAAKTMAADLATALDVDLVTAVEAIRRVIDTAPWDIANSVTPLPMEPPA</sequence>
<organism evidence="1">
    <name type="scientific">marine sediment metagenome</name>
    <dbReference type="NCBI Taxonomy" id="412755"/>
    <lineage>
        <taxon>unclassified sequences</taxon>
        <taxon>metagenomes</taxon>
        <taxon>ecological metagenomes</taxon>
    </lineage>
</organism>
<proteinExistence type="predicted"/>